<organism evidence="1 2">
    <name type="scientific">Aeoliella mucimassa</name>
    <dbReference type="NCBI Taxonomy" id="2527972"/>
    <lineage>
        <taxon>Bacteria</taxon>
        <taxon>Pseudomonadati</taxon>
        <taxon>Planctomycetota</taxon>
        <taxon>Planctomycetia</taxon>
        <taxon>Pirellulales</taxon>
        <taxon>Lacipirellulaceae</taxon>
        <taxon>Aeoliella</taxon>
    </lineage>
</organism>
<dbReference type="EMBL" id="CP036278">
    <property type="protein sequence ID" value="QDU58866.1"/>
    <property type="molecule type" value="Genomic_DNA"/>
</dbReference>
<dbReference type="OrthoDB" id="285419at2"/>
<reference evidence="1 2" key="1">
    <citation type="submission" date="2019-02" db="EMBL/GenBank/DDBJ databases">
        <title>Deep-cultivation of Planctomycetes and their phenomic and genomic characterization uncovers novel biology.</title>
        <authorList>
            <person name="Wiegand S."/>
            <person name="Jogler M."/>
            <person name="Boedeker C."/>
            <person name="Pinto D."/>
            <person name="Vollmers J."/>
            <person name="Rivas-Marin E."/>
            <person name="Kohn T."/>
            <person name="Peeters S.H."/>
            <person name="Heuer A."/>
            <person name="Rast P."/>
            <person name="Oberbeckmann S."/>
            <person name="Bunk B."/>
            <person name="Jeske O."/>
            <person name="Meyerdierks A."/>
            <person name="Storesund J.E."/>
            <person name="Kallscheuer N."/>
            <person name="Luecker S."/>
            <person name="Lage O.M."/>
            <person name="Pohl T."/>
            <person name="Merkel B.J."/>
            <person name="Hornburger P."/>
            <person name="Mueller R.-W."/>
            <person name="Bruemmer F."/>
            <person name="Labrenz M."/>
            <person name="Spormann A.M."/>
            <person name="Op den Camp H."/>
            <person name="Overmann J."/>
            <person name="Amann R."/>
            <person name="Jetten M.S.M."/>
            <person name="Mascher T."/>
            <person name="Medema M.H."/>
            <person name="Devos D.P."/>
            <person name="Kaster A.-K."/>
            <person name="Ovreas L."/>
            <person name="Rohde M."/>
            <person name="Galperin M.Y."/>
            <person name="Jogler C."/>
        </authorList>
    </citation>
    <scope>NUCLEOTIDE SEQUENCE [LARGE SCALE GENOMIC DNA]</scope>
    <source>
        <strain evidence="1 2">Pan181</strain>
    </source>
</reference>
<dbReference type="Proteomes" id="UP000315750">
    <property type="component" value="Chromosome"/>
</dbReference>
<dbReference type="KEGG" id="amuc:Pan181_51060"/>
<protein>
    <recommendedName>
        <fullName evidence="3">DUF4145 domain-containing protein</fullName>
    </recommendedName>
</protein>
<evidence type="ECO:0008006" key="3">
    <source>
        <dbReference type="Google" id="ProtNLM"/>
    </source>
</evidence>
<name>A0A518AVX9_9BACT</name>
<proteinExistence type="predicted"/>
<evidence type="ECO:0000313" key="2">
    <source>
        <dbReference type="Proteomes" id="UP000315750"/>
    </source>
</evidence>
<sequence length="121" mass="13492">MDFRKDVLVHAEVFSDELEQADHFLASGYKTPAAVTAGVVLETTLRKLCEQTDNVEASEKLNKMNDDLAKANVYNKMRADQVRAWAKIRNSAAHGHPGEFEDGDVKLMIQGVRDFVANQLS</sequence>
<dbReference type="RefSeq" id="WP_145251378.1">
    <property type="nucleotide sequence ID" value="NZ_CP036278.1"/>
</dbReference>
<accession>A0A518AVX9</accession>
<evidence type="ECO:0000313" key="1">
    <source>
        <dbReference type="EMBL" id="QDU58866.1"/>
    </source>
</evidence>
<gene>
    <name evidence="1" type="ORF">Pan181_51060</name>
</gene>
<dbReference type="AlphaFoldDB" id="A0A518AVX9"/>
<keyword evidence="2" id="KW-1185">Reference proteome</keyword>